<dbReference type="Proteomes" id="UP001225596">
    <property type="component" value="Unassembled WGS sequence"/>
</dbReference>
<dbReference type="GO" id="GO:0016787">
    <property type="term" value="F:hydrolase activity"/>
    <property type="evidence" value="ECO:0007669"/>
    <property type="project" value="UniProtKB-KW"/>
</dbReference>
<sequence>MIGFALCHGWSFDADSMDAFAACLKERFPSCAIASYDLGFTGTPHAPQLDAMPDTQWIALGHSYGFAYLMQLPVPWRAAISVNGFTRFCRRPGKPEGMPLRLVDAMIARLESEPRATVEEFQQRCGGVQLSQPHQTPLQQLDAPFLVTHLTQLRDLDLPMPACPVLSLSTHDDLIVPPSLTHACFGKAGCTMQEYEGSHLQLLHAPQQCMTAVAAFVEACNG</sequence>
<organism evidence="1 2">
    <name type="scientific">Keguizhuia sedimenti</name>
    <dbReference type="NCBI Taxonomy" id="3064264"/>
    <lineage>
        <taxon>Bacteria</taxon>
        <taxon>Pseudomonadati</taxon>
        <taxon>Pseudomonadota</taxon>
        <taxon>Betaproteobacteria</taxon>
        <taxon>Burkholderiales</taxon>
        <taxon>Oxalobacteraceae</taxon>
        <taxon>Keguizhuia</taxon>
    </lineage>
</organism>
<dbReference type="RefSeq" id="WP_338436007.1">
    <property type="nucleotide sequence ID" value="NZ_JAUYVH010000002.1"/>
</dbReference>
<accession>A0ABU1BPZ7</accession>
<keyword evidence="1" id="KW-0378">Hydrolase</keyword>
<protein>
    <submittedName>
        <fullName evidence="1">Alpha/beta hydrolase</fullName>
    </submittedName>
</protein>
<evidence type="ECO:0000313" key="2">
    <source>
        <dbReference type="Proteomes" id="UP001225596"/>
    </source>
</evidence>
<evidence type="ECO:0000313" key="1">
    <source>
        <dbReference type="EMBL" id="MDQ9170091.1"/>
    </source>
</evidence>
<keyword evidence="2" id="KW-1185">Reference proteome</keyword>
<name>A0ABU1BPZ7_9BURK</name>
<reference evidence="1 2" key="1">
    <citation type="submission" date="2023-08" db="EMBL/GenBank/DDBJ databases">
        <title>Oxalobacteraceae gen .nov., isolated from river sludge outside the plant.</title>
        <authorList>
            <person name="Zhao S.Y."/>
        </authorList>
    </citation>
    <scope>NUCLEOTIDE SEQUENCE [LARGE SCALE GENOMIC DNA]</scope>
    <source>
        <strain evidence="1 2">R-40</strain>
    </source>
</reference>
<proteinExistence type="predicted"/>
<dbReference type="SUPFAM" id="SSF53474">
    <property type="entry name" value="alpha/beta-Hydrolases"/>
    <property type="match status" value="1"/>
</dbReference>
<dbReference type="InterPro" id="IPR029058">
    <property type="entry name" value="AB_hydrolase_fold"/>
</dbReference>
<gene>
    <name evidence="1" type="ORF">Q8A64_06650</name>
</gene>
<dbReference type="EMBL" id="JAUYVH010000002">
    <property type="protein sequence ID" value="MDQ9170091.1"/>
    <property type="molecule type" value="Genomic_DNA"/>
</dbReference>
<dbReference type="Gene3D" id="3.40.50.1820">
    <property type="entry name" value="alpha/beta hydrolase"/>
    <property type="match status" value="1"/>
</dbReference>
<comment type="caution">
    <text evidence="1">The sequence shown here is derived from an EMBL/GenBank/DDBJ whole genome shotgun (WGS) entry which is preliminary data.</text>
</comment>